<accession>A0A812R893</accession>
<dbReference type="Proteomes" id="UP000649617">
    <property type="component" value="Unassembled WGS sequence"/>
</dbReference>
<evidence type="ECO:0000256" key="1">
    <source>
        <dbReference type="PROSITE-ProRule" id="PRU00023"/>
    </source>
</evidence>
<comment type="caution">
    <text evidence="3">The sequence shown here is derived from an EMBL/GenBank/DDBJ whole genome shotgun (WGS) entry which is preliminary data.</text>
</comment>
<name>A0A812R893_SYMPI</name>
<keyword evidence="4" id="KW-1185">Reference proteome</keyword>
<dbReference type="PROSITE" id="PS50088">
    <property type="entry name" value="ANK_REPEAT"/>
    <property type="match status" value="2"/>
</dbReference>
<dbReference type="PROSITE" id="PS50297">
    <property type="entry name" value="ANK_REP_REGION"/>
    <property type="match status" value="2"/>
</dbReference>
<dbReference type="InterPro" id="IPR002110">
    <property type="entry name" value="Ankyrin_rpt"/>
</dbReference>
<dbReference type="AlphaFoldDB" id="A0A812R893"/>
<gene>
    <name evidence="3" type="primary">ANK1</name>
    <name evidence="3" type="ORF">SPIL2461_LOCUS10417</name>
</gene>
<keyword evidence="1" id="KW-0040">ANK repeat</keyword>
<feature type="region of interest" description="Disordered" evidence="2">
    <location>
        <begin position="283"/>
        <end position="309"/>
    </location>
</feature>
<organism evidence="3 4">
    <name type="scientific">Symbiodinium pilosum</name>
    <name type="common">Dinoflagellate</name>
    <dbReference type="NCBI Taxonomy" id="2952"/>
    <lineage>
        <taxon>Eukaryota</taxon>
        <taxon>Sar</taxon>
        <taxon>Alveolata</taxon>
        <taxon>Dinophyceae</taxon>
        <taxon>Suessiales</taxon>
        <taxon>Symbiodiniaceae</taxon>
        <taxon>Symbiodinium</taxon>
    </lineage>
</organism>
<dbReference type="EMBL" id="CAJNIZ010019324">
    <property type="protein sequence ID" value="CAE7424411.1"/>
    <property type="molecule type" value="Genomic_DNA"/>
</dbReference>
<feature type="repeat" description="ANK" evidence="1">
    <location>
        <begin position="189"/>
        <end position="221"/>
    </location>
</feature>
<evidence type="ECO:0000256" key="2">
    <source>
        <dbReference type="SAM" id="MobiDB-lite"/>
    </source>
</evidence>
<reference evidence="3" key="1">
    <citation type="submission" date="2021-02" db="EMBL/GenBank/DDBJ databases">
        <authorList>
            <person name="Dougan E. K."/>
            <person name="Rhodes N."/>
            <person name="Thang M."/>
            <person name="Chan C."/>
        </authorList>
    </citation>
    <scope>NUCLEOTIDE SEQUENCE</scope>
</reference>
<evidence type="ECO:0000313" key="4">
    <source>
        <dbReference type="Proteomes" id="UP000649617"/>
    </source>
</evidence>
<sequence length="309" mass="33140">MAEGAEDAVKLADYMQAVMRRTKLRPPLTYGYKGDPDLGVGFWMHDTNKCKVLEKPIVIPSGLDHYQGYSVFFAYCGEEGVKHMLEGACPPILPATEKEPADFASLADIANNFGAKDPEAAKGNSEFCVAICVPQELATKADVPGRDIWMIQFEQDRVSAFLQAAKEGNVEKLEAAMKDGIKGNLVDEHGVSALMMAAFMGSNKACEALLQGGAEVNHAERLNKRTALMMAAQGGHEEVVKSLLAAKADTKEVDSEMQTALHWAAVAGKTAVARLLASIGQKDAKNEQGETPAQVAEKMGHTETAAALM</sequence>
<dbReference type="InterPro" id="IPR036770">
    <property type="entry name" value="Ankyrin_rpt-contain_sf"/>
</dbReference>
<protein>
    <submittedName>
        <fullName evidence="3">ANK1 protein</fullName>
    </submittedName>
</protein>
<dbReference type="SUPFAM" id="SSF48403">
    <property type="entry name" value="Ankyrin repeat"/>
    <property type="match status" value="1"/>
</dbReference>
<dbReference type="OrthoDB" id="341259at2759"/>
<dbReference type="InterPro" id="IPR039323">
    <property type="entry name" value="ANKRD_45/46/60"/>
</dbReference>
<dbReference type="Pfam" id="PF12796">
    <property type="entry name" value="Ank_2"/>
    <property type="match status" value="1"/>
</dbReference>
<proteinExistence type="predicted"/>
<evidence type="ECO:0000313" key="3">
    <source>
        <dbReference type="EMBL" id="CAE7424411.1"/>
    </source>
</evidence>
<feature type="repeat" description="ANK" evidence="1">
    <location>
        <begin position="223"/>
        <end position="255"/>
    </location>
</feature>
<dbReference type="SMART" id="SM00248">
    <property type="entry name" value="ANK"/>
    <property type="match status" value="4"/>
</dbReference>
<dbReference type="PANTHER" id="PTHR22677">
    <property type="entry name" value="ANKYRIN REPEAT DOMAIN-CONTAINING PROTEIN 60"/>
    <property type="match status" value="1"/>
</dbReference>
<dbReference type="Gene3D" id="1.25.40.20">
    <property type="entry name" value="Ankyrin repeat-containing domain"/>
    <property type="match status" value="1"/>
</dbReference>
<dbReference type="PANTHER" id="PTHR22677:SF4">
    <property type="entry name" value="USHER SYNDROME TYPE-1G PROTEIN-LIKE PROTEIN"/>
    <property type="match status" value="1"/>
</dbReference>